<proteinExistence type="predicted"/>
<keyword evidence="1" id="KW-1133">Transmembrane helix</keyword>
<dbReference type="Proteomes" id="UP000054396">
    <property type="component" value="Unassembled WGS sequence"/>
</dbReference>
<feature type="transmembrane region" description="Helical" evidence="1">
    <location>
        <begin position="28"/>
        <end position="50"/>
    </location>
</feature>
<feature type="transmembrane region" description="Helical" evidence="1">
    <location>
        <begin position="97"/>
        <end position="119"/>
    </location>
</feature>
<dbReference type="STRING" id="1685382.AVJ23_20905"/>
<sequence>MAAPRPEPPRGLASPPLDPAQLGLWRPLASVLAGLILPALVAGALLVIAGEPGFAESGWLRGRLLLAVYALVAAPALGWLLLPLLWPLVLVMAQRGWAGLCAFLVVANVLGLIVAHVALNGDLTSEAPGTVPILVLALSLQAVTAWAVLWALVPAVRHAPAEGSAARVAR</sequence>
<keyword evidence="1" id="KW-0812">Transmembrane</keyword>
<dbReference type="EMBL" id="LPXO01000023">
    <property type="protein sequence ID" value="KUF08780.1"/>
    <property type="molecule type" value="Genomic_DNA"/>
</dbReference>
<dbReference type="AlphaFoldDB" id="A0A0W7WDR7"/>
<protein>
    <submittedName>
        <fullName evidence="2">Uncharacterized protein</fullName>
    </submittedName>
</protein>
<reference evidence="2 3" key="1">
    <citation type="submission" date="2015-12" db="EMBL/GenBank/DDBJ databases">
        <authorList>
            <person name="Shamseldin A."/>
            <person name="Moawad H."/>
            <person name="Abd El-Rahim W.M."/>
            <person name="Sadowsky M.J."/>
        </authorList>
    </citation>
    <scope>NUCLEOTIDE SEQUENCE [LARGE SCALE GENOMIC DNA]</scope>
    <source>
        <strain evidence="2 3">SJ5A-1</strain>
    </source>
</reference>
<dbReference type="RefSeq" id="WP_058864183.1">
    <property type="nucleotide sequence ID" value="NZ_LPXO01000023.1"/>
</dbReference>
<evidence type="ECO:0000256" key="1">
    <source>
        <dbReference type="SAM" id="Phobius"/>
    </source>
</evidence>
<feature type="transmembrane region" description="Helical" evidence="1">
    <location>
        <begin position="131"/>
        <end position="153"/>
    </location>
</feature>
<evidence type="ECO:0000313" key="3">
    <source>
        <dbReference type="Proteomes" id="UP000054396"/>
    </source>
</evidence>
<gene>
    <name evidence="2" type="ORF">AVJ23_20905</name>
</gene>
<keyword evidence="1" id="KW-0472">Membrane</keyword>
<keyword evidence="3" id="KW-1185">Reference proteome</keyword>
<comment type="caution">
    <text evidence="2">The sequence shown here is derived from an EMBL/GenBank/DDBJ whole genome shotgun (WGS) entry which is preliminary data.</text>
</comment>
<feature type="transmembrane region" description="Helical" evidence="1">
    <location>
        <begin position="62"/>
        <end position="85"/>
    </location>
</feature>
<evidence type="ECO:0000313" key="2">
    <source>
        <dbReference type="EMBL" id="KUF08780.1"/>
    </source>
</evidence>
<organism evidence="2 3">
    <name type="scientific">Pseudoponticoccus marisrubri</name>
    <dbReference type="NCBI Taxonomy" id="1685382"/>
    <lineage>
        <taxon>Bacteria</taxon>
        <taxon>Pseudomonadati</taxon>
        <taxon>Pseudomonadota</taxon>
        <taxon>Alphaproteobacteria</taxon>
        <taxon>Rhodobacterales</taxon>
        <taxon>Roseobacteraceae</taxon>
        <taxon>Pseudoponticoccus</taxon>
    </lineage>
</organism>
<accession>A0A0W7WDR7</accession>
<name>A0A0W7WDR7_9RHOB</name>